<name>A0A699ZHI5_HAELA</name>
<accession>A0A699ZHI5</accession>
<dbReference type="Proteomes" id="UP000485058">
    <property type="component" value="Unassembled WGS sequence"/>
</dbReference>
<feature type="non-terminal residue" evidence="1">
    <location>
        <position position="1"/>
    </location>
</feature>
<sequence>MQKEAVKQFRPERVVLVDEFRTSRVSSADNTPSETLLDTPPESFRWLRPVYSKAKRSQVRGLMCLTSINNITRFYDRDVSAALNIRRCAVGPGPRPTELHRHWHRHTHQKTELKWAVGSRSVAFTMMSSQPGLIPTHVLFCCMRAVGFRS</sequence>
<dbReference type="AlphaFoldDB" id="A0A699ZHI5"/>
<evidence type="ECO:0000313" key="1">
    <source>
        <dbReference type="EMBL" id="GFH15102.1"/>
    </source>
</evidence>
<dbReference type="EMBL" id="BLLF01000806">
    <property type="protein sequence ID" value="GFH15102.1"/>
    <property type="molecule type" value="Genomic_DNA"/>
</dbReference>
<evidence type="ECO:0000313" key="2">
    <source>
        <dbReference type="Proteomes" id="UP000485058"/>
    </source>
</evidence>
<keyword evidence="2" id="KW-1185">Reference proteome</keyword>
<proteinExistence type="predicted"/>
<gene>
    <name evidence="1" type="ORF">HaLaN_11268</name>
</gene>
<reference evidence="1 2" key="1">
    <citation type="submission" date="2020-02" db="EMBL/GenBank/DDBJ databases">
        <title>Draft genome sequence of Haematococcus lacustris strain NIES-144.</title>
        <authorList>
            <person name="Morimoto D."/>
            <person name="Nakagawa S."/>
            <person name="Yoshida T."/>
            <person name="Sawayama S."/>
        </authorList>
    </citation>
    <scope>NUCLEOTIDE SEQUENCE [LARGE SCALE GENOMIC DNA]</scope>
    <source>
        <strain evidence="1 2">NIES-144</strain>
    </source>
</reference>
<protein>
    <submittedName>
        <fullName evidence="1">Uncharacterized protein</fullName>
    </submittedName>
</protein>
<organism evidence="1 2">
    <name type="scientific">Haematococcus lacustris</name>
    <name type="common">Green alga</name>
    <name type="synonym">Haematococcus pluvialis</name>
    <dbReference type="NCBI Taxonomy" id="44745"/>
    <lineage>
        <taxon>Eukaryota</taxon>
        <taxon>Viridiplantae</taxon>
        <taxon>Chlorophyta</taxon>
        <taxon>core chlorophytes</taxon>
        <taxon>Chlorophyceae</taxon>
        <taxon>CS clade</taxon>
        <taxon>Chlamydomonadales</taxon>
        <taxon>Haematococcaceae</taxon>
        <taxon>Haematococcus</taxon>
    </lineage>
</organism>
<feature type="non-terminal residue" evidence="1">
    <location>
        <position position="150"/>
    </location>
</feature>
<comment type="caution">
    <text evidence="1">The sequence shown here is derived from an EMBL/GenBank/DDBJ whole genome shotgun (WGS) entry which is preliminary data.</text>
</comment>